<dbReference type="AlphaFoldDB" id="A0A6J6EFR2"/>
<protein>
    <submittedName>
        <fullName evidence="2">Unannotated protein</fullName>
    </submittedName>
</protein>
<gene>
    <name evidence="2" type="ORF">UFOPK1591_01538</name>
</gene>
<sequence>MTTNSIDLVNEDDGGSVLLGLFEEVAHSARSDTHEHLDEVRTRDRVERNARLTGNGTREKRLSGSGRAIEQDALRDACANGLELCGLLQEVLDFLQLFDCFVRPRDVGKSYRRRLFGHELGPRLAELHDSATATLHRGEHPPEEQTDKQQWEQEAQRGQQPVVARHLVIESIGWSGCVDRVDDVGSTRSDEEELNLVAIFLVSRGELEVDAVFYVNNRGLRHGVVLEVGESLIRGDLLKTGCRNKGRTNPDRRDRDEDVNERTSEKLLQKSHGENTLADCASLA</sequence>
<feature type="compositionally biased region" description="Basic and acidic residues" evidence="1">
    <location>
        <begin position="136"/>
        <end position="155"/>
    </location>
</feature>
<evidence type="ECO:0000256" key="1">
    <source>
        <dbReference type="SAM" id="MobiDB-lite"/>
    </source>
</evidence>
<proteinExistence type="predicted"/>
<accession>A0A6J6EFR2</accession>
<evidence type="ECO:0000313" key="2">
    <source>
        <dbReference type="EMBL" id="CAB4575400.1"/>
    </source>
</evidence>
<organism evidence="2">
    <name type="scientific">freshwater metagenome</name>
    <dbReference type="NCBI Taxonomy" id="449393"/>
    <lineage>
        <taxon>unclassified sequences</taxon>
        <taxon>metagenomes</taxon>
        <taxon>ecological metagenomes</taxon>
    </lineage>
</organism>
<feature type="region of interest" description="Disordered" evidence="1">
    <location>
        <begin position="243"/>
        <end position="266"/>
    </location>
</feature>
<feature type="compositionally biased region" description="Basic and acidic residues" evidence="1">
    <location>
        <begin position="248"/>
        <end position="266"/>
    </location>
</feature>
<reference evidence="2" key="1">
    <citation type="submission" date="2020-05" db="EMBL/GenBank/DDBJ databases">
        <authorList>
            <person name="Chiriac C."/>
            <person name="Salcher M."/>
            <person name="Ghai R."/>
            <person name="Kavagutti S V."/>
        </authorList>
    </citation>
    <scope>NUCLEOTIDE SEQUENCE</scope>
</reference>
<name>A0A6J6EFR2_9ZZZZ</name>
<feature type="region of interest" description="Disordered" evidence="1">
    <location>
        <begin position="136"/>
        <end position="156"/>
    </location>
</feature>
<dbReference type="EMBL" id="CAEZTD010000182">
    <property type="protein sequence ID" value="CAB4575400.1"/>
    <property type="molecule type" value="Genomic_DNA"/>
</dbReference>